<comment type="caution">
    <text evidence="1">The sequence shown here is derived from an EMBL/GenBank/DDBJ whole genome shotgun (WGS) entry which is preliminary data.</text>
</comment>
<gene>
    <name evidence="1" type="ORF">Amon02_000051300</name>
</gene>
<evidence type="ECO:0000313" key="1">
    <source>
        <dbReference type="EMBL" id="GME71248.1"/>
    </source>
</evidence>
<sequence>MPVTNKISFFVIQISNTNVYPILISMIKVQMSLFKRCARLSTLTCMTKVEIHKTDLKHVQDIRKIEHDADNAWKSQRQQLTNRHQTTKTQKAYKQRNEGRLARHQKNLNIEIKTPELGKATSDDFTLSPSKRRRTDGTFGPSLQESPTPAPKTIQNNILENLNRNPFEFPKGPQPLTPKVQLKPMEVHNHTEDEDEDNDMYGTPNETSPLKFPTKHLSSKPVKLYNPTPSQLKKNELDGRKLTTHNQ</sequence>
<organism evidence="1 2">
    <name type="scientific">Ambrosiozyma monospora</name>
    <name type="common">Yeast</name>
    <name type="synonym">Endomycopsis monosporus</name>
    <dbReference type="NCBI Taxonomy" id="43982"/>
    <lineage>
        <taxon>Eukaryota</taxon>
        <taxon>Fungi</taxon>
        <taxon>Dikarya</taxon>
        <taxon>Ascomycota</taxon>
        <taxon>Saccharomycotina</taxon>
        <taxon>Pichiomycetes</taxon>
        <taxon>Pichiales</taxon>
        <taxon>Pichiaceae</taxon>
        <taxon>Ambrosiozyma</taxon>
    </lineage>
</organism>
<protein>
    <submittedName>
        <fullName evidence="1">Unnamed protein product</fullName>
    </submittedName>
</protein>
<dbReference type="Proteomes" id="UP001165064">
    <property type="component" value="Unassembled WGS sequence"/>
</dbReference>
<name>A0ACB5SS21_AMBMO</name>
<keyword evidence="2" id="KW-1185">Reference proteome</keyword>
<accession>A0ACB5SS21</accession>
<evidence type="ECO:0000313" key="2">
    <source>
        <dbReference type="Proteomes" id="UP001165064"/>
    </source>
</evidence>
<dbReference type="EMBL" id="BSXS01000177">
    <property type="protein sequence ID" value="GME71248.1"/>
    <property type="molecule type" value="Genomic_DNA"/>
</dbReference>
<proteinExistence type="predicted"/>
<reference evidence="1" key="1">
    <citation type="submission" date="2023-04" db="EMBL/GenBank/DDBJ databases">
        <title>Ambrosiozyma monospora NBRC 10751.</title>
        <authorList>
            <person name="Ichikawa N."/>
            <person name="Sato H."/>
            <person name="Tonouchi N."/>
        </authorList>
    </citation>
    <scope>NUCLEOTIDE SEQUENCE</scope>
    <source>
        <strain evidence="1">NBRC 10751</strain>
    </source>
</reference>